<comment type="pathway">
    <text evidence="1 9">Glycan biosynthesis; glycogen biosynthesis.</text>
</comment>
<accession>A0A8X8BWR2</accession>
<evidence type="ECO:0000256" key="4">
    <source>
        <dbReference type="ARBA" id="ARBA00022676"/>
    </source>
</evidence>
<dbReference type="Proteomes" id="UP000886611">
    <property type="component" value="Unassembled WGS sequence"/>
</dbReference>
<sequence>MPLSRSLSMTSLNGLPLWEDEDLPVEDLILFEVAWEVTNKVGGIYTVLQTKAKITVDEWGENFFMVGPYFEQNVKTQVELCDPTNPAIQRAIDNLKTNGCQVKKLSSFLHTTEHINPTLN</sequence>
<feature type="non-terminal residue" evidence="10">
    <location>
        <position position="1"/>
    </location>
</feature>
<evidence type="ECO:0000256" key="6">
    <source>
        <dbReference type="ARBA" id="ARBA00023056"/>
    </source>
</evidence>
<evidence type="ECO:0000313" key="10">
    <source>
        <dbReference type="EMBL" id="KAG2469454.1"/>
    </source>
</evidence>
<dbReference type="GO" id="GO:0005737">
    <property type="term" value="C:cytoplasm"/>
    <property type="evidence" value="ECO:0007669"/>
    <property type="project" value="TreeGrafter"/>
</dbReference>
<evidence type="ECO:0000256" key="2">
    <source>
        <dbReference type="ARBA" id="ARBA00010686"/>
    </source>
</evidence>
<comment type="catalytic activity">
    <reaction evidence="8">
        <text>[(1-&gt;4)-alpha-D-glucosyl](n) + UDP-alpha-D-glucose = [(1-&gt;4)-alpha-D-glucosyl](n+1) + UDP + H(+)</text>
        <dbReference type="Rhea" id="RHEA:18549"/>
        <dbReference type="Rhea" id="RHEA-COMP:9584"/>
        <dbReference type="Rhea" id="RHEA-COMP:9587"/>
        <dbReference type="ChEBI" id="CHEBI:15378"/>
        <dbReference type="ChEBI" id="CHEBI:15444"/>
        <dbReference type="ChEBI" id="CHEBI:58223"/>
        <dbReference type="ChEBI" id="CHEBI:58885"/>
        <dbReference type="EC" id="2.4.1.11"/>
    </reaction>
    <physiologicalReaction direction="left-to-right" evidence="8">
        <dbReference type="Rhea" id="RHEA:18550"/>
    </physiologicalReaction>
</comment>
<gene>
    <name evidence="10" type="primary">Gys2_1</name>
    <name evidence="10" type="ORF">GTO96_0004801</name>
</gene>
<evidence type="ECO:0000256" key="5">
    <source>
        <dbReference type="ARBA" id="ARBA00022679"/>
    </source>
</evidence>
<evidence type="ECO:0000256" key="9">
    <source>
        <dbReference type="RuleBase" id="RU363104"/>
    </source>
</evidence>
<dbReference type="Pfam" id="PF05693">
    <property type="entry name" value="Glycogen_syn"/>
    <property type="match status" value="1"/>
</dbReference>
<dbReference type="GO" id="GO:0005978">
    <property type="term" value="P:glycogen biosynthetic process"/>
    <property type="evidence" value="ECO:0007669"/>
    <property type="project" value="UniProtKB-KW"/>
</dbReference>
<name>A0A8X8BWR2_POLSE</name>
<keyword evidence="11" id="KW-1185">Reference proteome</keyword>
<dbReference type="Gene3D" id="3.40.50.2000">
    <property type="entry name" value="Glycogen Phosphorylase B"/>
    <property type="match status" value="1"/>
</dbReference>
<evidence type="ECO:0000256" key="8">
    <source>
        <dbReference type="ARBA" id="ARBA00047345"/>
    </source>
</evidence>
<evidence type="ECO:0000256" key="7">
    <source>
        <dbReference type="ARBA" id="ARBA00043883"/>
    </source>
</evidence>
<dbReference type="InterPro" id="IPR008631">
    <property type="entry name" value="Glycogen_synth"/>
</dbReference>
<dbReference type="PANTHER" id="PTHR10176">
    <property type="entry name" value="GLYCOGEN SYNTHASE"/>
    <property type="match status" value="1"/>
</dbReference>
<protein>
    <recommendedName>
        <fullName evidence="9">Glycogen [starch] synthase</fullName>
        <ecNumber evidence="9">2.4.1.11</ecNumber>
    </recommendedName>
</protein>
<reference evidence="10 11" key="1">
    <citation type="journal article" date="2021" name="Cell">
        <title>Tracing the genetic footprints of vertebrate landing in non-teleost ray-finned fishes.</title>
        <authorList>
            <person name="Bi X."/>
            <person name="Wang K."/>
            <person name="Yang L."/>
            <person name="Pan H."/>
            <person name="Jiang H."/>
            <person name="Wei Q."/>
            <person name="Fang M."/>
            <person name="Yu H."/>
            <person name="Zhu C."/>
            <person name="Cai Y."/>
            <person name="He Y."/>
            <person name="Gan X."/>
            <person name="Zeng H."/>
            <person name="Yu D."/>
            <person name="Zhu Y."/>
            <person name="Jiang H."/>
            <person name="Qiu Q."/>
            <person name="Yang H."/>
            <person name="Zhang Y.E."/>
            <person name="Wang W."/>
            <person name="Zhu M."/>
            <person name="He S."/>
            <person name="Zhang G."/>
        </authorList>
    </citation>
    <scope>NUCLEOTIDE SEQUENCE [LARGE SCALE GENOMIC DNA]</scope>
    <source>
        <strain evidence="10">Bchr_013</strain>
    </source>
</reference>
<comment type="function">
    <text evidence="7">Glycogen synthase participates in the glycogen biosynthetic process along with glycogenin and glycogen branching enzyme. Extends the primer composed of a few glucose units formed by glycogenin by adding new glucose units to it. In this context, glycogen synthase transfers the glycosyl residue from UDP-Glc to the non-reducing end of alpha-1,4-glucan.</text>
</comment>
<keyword evidence="5 9" id="KW-0808">Transferase</keyword>
<comment type="function">
    <text evidence="9">Transfers the glycosyl residue from UDP-Glc to the non-reducing end of alpha-1,4-glucan.</text>
</comment>
<organism evidence="10 11">
    <name type="scientific">Polypterus senegalus</name>
    <name type="common">Senegal bichir</name>
    <dbReference type="NCBI Taxonomy" id="55291"/>
    <lineage>
        <taxon>Eukaryota</taxon>
        <taxon>Metazoa</taxon>
        <taxon>Chordata</taxon>
        <taxon>Craniata</taxon>
        <taxon>Vertebrata</taxon>
        <taxon>Euteleostomi</taxon>
        <taxon>Actinopterygii</taxon>
        <taxon>Polypteriformes</taxon>
        <taxon>Polypteridae</taxon>
        <taxon>Polypterus</taxon>
    </lineage>
</organism>
<dbReference type="AlphaFoldDB" id="A0A8X8BWR2"/>
<evidence type="ECO:0000256" key="3">
    <source>
        <dbReference type="ARBA" id="ARBA00022533"/>
    </source>
</evidence>
<evidence type="ECO:0000313" key="11">
    <source>
        <dbReference type="Proteomes" id="UP000886611"/>
    </source>
</evidence>
<comment type="similarity">
    <text evidence="2 9">Belongs to the glycosyltransferase 3 family.</text>
</comment>
<feature type="non-terminal residue" evidence="10">
    <location>
        <position position="120"/>
    </location>
</feature>
<keyword evidence="4 9" id="KW-0328">Glycosyltransferase</keyword>
<dbReference type="GO" id="GO:0004373">
    <property type="term" value="F:alpha-1,4-glucan glucosyltransferase (UDP-glucose donor) activity"/>
    <property type="evidence" value="ECO:0007669"/>
    <property type="project" value="UniProtKB-EC"/>
</dbReference>
<dbReference type="EMBL" id="JAATIS010000220">
    <property type="protein sequence ID" value="KAG2469454.1"/>
    <property type="molecule type" value="Genomic_DNA"/>
</dbReference>
<dbReference type="EC" id="2.4.1.11" evidence="9"/>
<proteinExistence type="inferred from homology"/>
<keyword evidence="6 9" id="KW-0320">Glycogen biosynthesis</keyword>
<dbReference type="PANTHER" id="PTHR10176:SF1">
    <property type="entry name" value="GLYCOGEN [STARCH] SYNTHASE, LIVER"/>
    <property type="match status" value="1"/>
</dbReference>
<comment type="caution">
    <text evidence="10">The sequence shown here is derived from an EMBL/GenBank/DDBJ whole genome shotgun (WGS) entry which is preliminary data.</text>
</comment>
<keyword evidence="3" id="KW-0021">Allosteric enzyme</keyword>
<evidence type="ECO:0000256" key="1">
    <source>
        <dbReference type="ARBA" id="ARBA00004964"/>
    </source>
</evidence>